<keyword evidence="2" id="KW-1003">Cell membrane</keyword>
<evidence type="ECO:0000313" key="9">
    <source>
        <dbReference type="Proteomes" id="UP000011625"/>
    </source>
</evidence>
<reference evidence="8 9" key="1">
    <citation type="journal article" date="2014" name="PLoS Genet.">
        <title>Phylogenetically driven sequencing of extremely halophilic archaea reveals strategies for static and dynamic osmo-response.</title>
        <authorList>
            <person name="Becker E.A."/>
            <person name="Seitzer P.M."/>
            <person name="Tritt A."/>
            <person name="Larsen D."/>
            <person name="Krusor M."/>
            <person name="Yao A.I."/>
            <person name="Wu D."/>
            <person name="Madern D."/>
            <person name="Eisen J.A."/>
            <person name="Darling A.E."/>
            <person name="Facciotti M.T."/>
        </authorList>
    </citation>
    <scope>NUCLEOTIDE SEQUENCE [LARGE SCALE GENOMIC DNA]</scope>
    <source>
        <strain evidence="8 9">DSM 8989</strain>
    </source>
</reference>
<feature type="transmembrane region" description="Helical" evidence="7">
    <location>
        <begin position="149"/>
        <end position="169"/>
    </location>
</feature>
<comment type="caution">
    <text evidence="8">The sequence shown here is derived from an EMBL/GenBank/DDBJ whole genome shotgun (WGS) entry which is preliminary data.</text>
</comment>
<keyword evidence="4 7" id="KW-1133">Transmembrane helix</keyword>
<organism evidence="8 9">
    <name type="scientific">Halococcus salifodinae DSM 8989</name>
    <dbReference type="NCBI Taxonomy" id="1227456"/>
    <lineage>
        <taxon>Archaea</taxon>
        <taxon>Methanobacteriati</taxon>
        <taxon>Methanobacteriota</taxon>
        <taxon>Stenosarchaea group</taxon>
        <taxon>Halobacteria</taxon>
        <taxon>Halobacteriales</taxon>
        <taxon>Halococcaceae</taxon>
        <taxon>Halococcus</taxon>
    </lineage>
</organism>
<feature type="transmembrane region" description="Helical" evidence="7">
    <location>
        <begin position="364"/>
        <end position="383"/>
    </location>
</feature>
<dbReference type="PANTHER" id="PTHR47089">
    <property type="entry name" value="ABC TRANSPORTER, PERMEASE PROTEIN"/>
    <property type="match status" value="1"/>
</dbReference>
<evidence type="ECO:0000256" key="1">
    <source>
        <dbReference type="ARBA" id="ARBA00004651"/>
    </source>
</evidence>
<dbReference type="RefSeq" id="WP_005045763.1">
    <property type="nucleotide sequence ID" value="NZ_AOME01000079.1"/>
</dbReference>
<dbReference type="EMBL" id="AOME01000079">
    <property type="protein sequence ID" value="EMA49210.1"/>
    <property type="molecule type" value="Genomic_DNA"/>
</dbReference>
<evidence type="ECO:0000256" key="2">
    <source>
        <dbReference type="ARBA" id="ARBA00022475"/>
    </source>
</evidence>
<feature type="transmembrane region" description="Helical" evidence="7">
    <location>
        <begin position="234"/>
        <end position="253"/>
    </location>
</feature>
<feature type="transmembrane region" description="Helical" evidence="7">
    <location>
        <begin position="283"/>
        <end position="304"/>
    </location>
</feature>
<keyword evidence="5 7" id="KW-0472">Membrane</keyword>
<evidence type="ECO:0000313" key="8">
    <source>
        <dbReference type="EMBL" id="EMA49210.1"/>
    </source>
</evidence>
<feature type="transmembrane region" description="Helical" evidence="7">
    <location>
        <begin position="181"/>
        <end position="200"/>
    </location>
</feature>
<feature type="region of interest" description="Disordered" evidence="6">
    <location>
        <begin position="393"/>
        <end position="429"/>
    </location>
</feature>
<dbReference type="Proteomes" id="UP000011625">
    <property type="component" value="Unassembled WGS sequence"/>
</dbReference>
<dbReference type="GO" id="GO:0022857">
    <property type="term" value="F:transmembrane transporter activity"/>
    <property type="evidence" value="ECO:0007669"/>
    <property type="project" value="InterPro"/>
</dbReference>
<dbReference type="GO" id="GO:0005886">
    <property type="term" value="C:plasma membrane"/>
    <property type="evidence" value="ECO:0007669"/>
    <property type="project" value="UniProtKB-SubCell"/>
</dbReference>
<dbReference type="PANTHER" id="PTHR47089:SF1">
    <property type="entry name" value="GUANOSINE ABC TRANSPORTER PERMEASE PROTEIN NUPP"/>
    <property type="match status" value="1"/>
</dbReference>
<sequence>MSRRDDIEDGLARLVAASWVERLLLSLAALAASIVVGGVIVVVSGMAATCEEPAFAFFGPTSCYDPVGVYVQLFQGAIGNVLADPFNFQIALTLKETTLLVFTGLSVAVAFRAGLFNIGSQGQLVAGALATALAVLFAAPLVPAGLGTIVLVPLGVIAGAIVGGLYGAIPGALKAYADANEVITTIMLNFVAAQVAFFLVSSYFPAPGSQSVETRTVPGAAVLESTLFGSGSNFSVFVFVFGLALVAGLYYLIERTAFGYDLRTSGLQPEAAEYGGVDADRTIVTSMALSGAFAGIGGAVWVLMVTGRFTASVPSLGFDGITVSILAGNNPLGVVPAALLFGVLKSGSLALQLSAESPPKQLVGVLRGLIILFVAMPEFFRLLGKRFVTTGRDPVATDGGKPVEDRRSSPDEQIESGGSTEFERTEGEQ</sequence>
<keyword evidence="3 7" id="KW-0812">Transmembrane</keyword>
<comment type="subcellular location">
    <subcellularLocation>
        <location evidence="1">Cell membrane</location>
        <topology evidence="1">Multi-pass membrane protein</topology>
    </subcellularLocation>
</comment>
<dbReference type="InterPro" id="IPR001851">
    <property type="entry name" value="ABC_transp_permease"/>
</dbReference>
<evidence type="ECO:0000256" key="7">
    <source>
        <dbReference type="SAM" id="Phobius"/>
    </source>
</evidence>
<dbReference type="Pfam" id="PF02653">
    <property type="entry name" value="BPD_transp_2"/>
    <property type="match status" value="1"/>
</dbReference>
<protein>
    <submittedName>
        <fullName evidence="8">Sugar ABC transporter permease</fullName>
    </submittedName>
</protein>
<gene>
    <name evidence="8" type="ORF">C450_18143</name>
</gene>
<dbReference type="CDD" id="cd06580">
    <property type="entry name" value="TM_PBP1_transp_TpRbsC_like"/>
    <property type="match status" value="1"/>
</dbReference>
<feature type="transmembrane region" description="Helical" evidence="7">
    <location>
        <begin position="98"/>
        <end position="118"/>
    </location>
</feature>
<feature type="transmembrane region" description="Helical" evidence="7">
    <location>
        <begin position="316"/>
        <end position="344"/>
    </location>
</feature>
<dbReference type="AlphaFoldDB" id="M0MXP9"/>
<evidence type="ECO:0000256" key="6">
    <source>
        <dbReference type="SAM" id="MobiDB-lite"/>
    </source>
</evidence>
<dbReference type="OrthoDB" id="86231at2157"/>
<dbReference type="STRING" id="1227456.C450_18143"/>
<evidence type="ECO:0000256" key="4">
    <source>
        <dbReference type="ARBA" id="ARBA00022989"/>
    </source>
</evidence>
<evidence type="ECO:0000256" key="5">
    <source>
        <dbReference type="ARBA" id="ARBA00023136"/>
    </source>
</evidence>
<dbReference type="PATRIC" id="fig|1227456.3.peg.3689"/>
<evidence type="ECO:0000256" key="3">
    <source>
        <dbReference type="ARBA" id="ARBA00022692"/>
    </source>
</evidence>
<feature type="transmembrane region" description="Helical" evidence="7">
    <location>
        <begin position="23"/>
        <end position="47"/>
    </location>
</feature>
<feature type="transmembrane region" description="Helical" evidence="7">
    <location>
        <begin position="124"/>
        <end position="142"/>
    </location>
</feature>
<feature type="compositionally biased region" description="Basic and acidic residues" evidence="6">
    <location>
        <begin position="401"/>
        <end position="410"/>
    </location>
</feature>
<accession>M0MXP9</accession>
<name>M0MXP9_9EURY</name>
<keyword evidence="9" id="KW-1185">Reference proteome</keyword>
<proteinExistence type="predicted"/>